<dbReference type="RefSeq" id="WP_090333579.1">
    <property type="nucleotide sequence ID" value="NZ_FNXY01000002.1"/>
</dbReference>
<dbReference type="Proteomes" id="UP000199532">
    <property type="component" value="Unassembled WGS sequence"/>
</dbReference>
<evidence type="ECO:0000313" key="2">
    <source>
        <dbReference type="Proteomes" id="UP000199532"/>
    </source>
</evidence>
<dbReference type="OrthoDB" id="961300at2"/>
<dbReference type="AlphaFoldDB" id="A0A1H6RGP4"/>
<sequence length="108" mass="11570">MKNKTIGKAEHSILSAASYTKDLLSVSAPGGVAGKGVELGMGAMLAKTALKRLPVPFNFLAPIIVEKVILKHGVEEGREILLKGLKWIKNATEETEDKVMAQKSTVNL</sequence>
<keyword evidence="2" id="KW-1185">Reference proteome</keyword>
<proteinExistence type="predicted"/>
<protein>
    <submittedName>
        <fullName evidence="1">Uncharacterized protein</fullName>
    </submittedName>
</protein>
<reference evidence="1 2" key="1">
    <citation type="submission" date="2016-10" db="EMBL/GenBank/DDBJ databases">
        <authorList>
            <person name="de Groot N.N."/>
        </authorList>
    </citation>
    <scope>NUCLEOTIDE SEQUENCE [LARGE SCALE GENOMIC DNA]</scope>
    <source>
        <strain evidence="1 2">DSM 19938</strain>
    </source>
</reference>
<name>A0A1H6RGP4_9BACT</name>
<accession>A0A1H6RGP4</accession>
<dbReference type="EMBL" id="FNXY01000002">
    <property type="protein sequence ID" value="SEI54981.1"/>
    <property type="molecule type" value="Genomic_DNA"/>
</dbReference>
<evidence type="ECO:0000313" key="1">
    <source>
        <dbReference type="EMBL" id="SEI54981.1"/>
    </source>
</evidence>
<gene>
    <name evidence="1" type="ORF">SAMN04487995_1303</name>
</gene>
<organism evidence="1 2">
    <name type="scientific">Dyadobacter koreensis</name>
    <dbReference type="NCBI Taxonomy" id="408657"/>
    <lineage>
        <taxon>Bacteria</taxon>
        <taxon>Pseudomonadati</taxon>
        <taxon>Bacteroidota</taxon>
        <taxon>Cytophagia</taxon>
        <taxon>Cytophagales</taxon>
        <taxon>Spirosomataceae</taxon>
        <taxon>Dyadobacter</taxon>
    </lineage>
</organism>